<name>A0A4R8WS98_9MICO</name>
<evidence type="ECO:0000256" key="3">
    <source>
        <dbReference type="SAM" id="MobiDB-lite"/>
    </source>
</evidence>
<dbReference type="InterPro" id="IPR011344">
    <property type="entry name" value="ssDNA-bd"/>
</dbReference>
<protein>
    <submittedName>
        <fullName evidence="4">Single-stranded DNA-binding protein</fullName>
    </submittedName>
</protein>
<organism evidence="4 5">
    <name type="scientific">Cryobacterium algoritolerans</name>
    <dbReference type="NCBI Taxonomy" id="1259184"/>
    <lineage>
        <taxon>Bacteria</taxon>
        <taxon>Bacillati</taxon>
        <taxon>Actinomycetota</taxon>
        <taxon>Actinomycetes</taxon>
        <taxon>Micrococcales</taxon>
        <taxon>Microbacteriaceae</taxon>
        <taxon>Cryobacterium</taxon>
    </lineage>
</organism>
<gene>
    <name evidence="4" type="ORF">E3O19_08840</name>
</gene>
<comment type="caution">
    <text evidence="4">The sequence shown here is derived from an EMBL/GenBank/DDBJ whole genome shotgun (WGS) entry which is preliminary data.</text>
</comment>
<dbReference type="PANTHER" id="PTHR10302">
    <property type="entry name" value="SINGLE-STRANDED DNA-BINDING PROTEIN"/>
    <property type="match status" value="1"/>
</dbReference>
<evidence type="ECO:0000313" key="4">
    <source>
        <dbReference type="EMBL" id="TFC15226.1"/>
    </source>
</evidence>
<proteinExistence type="predicted"/>
<reference evidence="4 5" key="1">
    <citation type="submission" date="2019-03" db="EMBL/GenBank/DDBJ databases">
        <title>Genomics of glacier-inhabiting Cryobacterium strains.</title>
        <authorList>
            <person name="Liu Q."/>
            <person name="Xin Y.-H."/>
        </authorList>
    </citation>
    <scope>NUCLEOTIDE SEQUENCE [LARGE SCALE GENOMIC DNA]</scope>
    <source>
        <strain evidence="4 5">MDT1-3</strain>
    </source>
</reference>
<dbReference type="PROSITE" id="PS50935">
    <property type="entry name" value="SSB"/>
    <property type="match status" value="1"/>
</dbReference>
<evidence type="ECO:0000256" key="2">
    <source>
        <dbReference type="PROSITE-ProRule" id="PRU00252"/>
    </source>
</evidence>
<dbReference type="InterPro" id="IPR012340">
    <property type="entry name" value="NA-bd_OB-fold"/>
</dbReference>
<feature type="region of interest" description="Disordered" evidence="3">
    <location>
        <begin position="139"/>
        <end position="190"/>
    </location>
</feature>
<dbReference type="EMBL" id="SOFP01000046">
    <property type="protein sequence ID" value="TFC15226.1"/>
    <property type="molecule type" value="Genomic_DNA"/>
</dbReference>
<evidence type="ECO:0000256" key="1">
    <source>
        <dbReference type="ARBA" id="ARBA00023125"/>
    </source>
</evidence>
<dbReference type="GO" id="GO:0006260">
    <property type="term" value="P:DNA replication"/>
    <property type="evidence" value="ECO:0007669"/>
    <property type="project" value="InterPro"/>
</dbReference>
<dbReference type="Gene3D" id="2.40.50.140">
    <property type="entry name" value="Nucleic acid-binding proteins"/>
    <property type="match status" value="1"/>
</dbReference>
<dbReference type="Pfam" id="PF00436">
    <property type="entry name" value="SSB"/>
    <property type="match status" value="1"/>
</dbReference>
<accession>A0A4R8WS98</accession>
<dbReference type="InterPro" id="IPR000424">
    <property type="entry name" value="Primosome_PriB/ssb"/>
</dbReference>
<dbReference type="SUPFAM" id="SSF50249">
    <property type="entry name" value="Nucleic acid-binding proteins"/>
    <property type="match status" value="1"/>
</dbReference>
<dbReference type="AlphaFoldDB" id="A0A4R8WS98"/>
<dbReference type="PANTHER" id="PTHR10302:SF27">
    <property type="entry name" value="SINGLE-STRANDED DNA-BINDING PROTEIN"/>
    <property type="match status" value="1"/>
</dbReference>
<dbReference type="GO" id="GO:0003697">
    <property type="term" value="F:single-stranded DNA binding"/>
    <property type="evidence" value="ECO:0007669"/>
    <property type="project" value="InterPro"/>
</dbReference>
<keyword evidence="1 2" id="KW-0238">DNA-binding</keyword>
<dbReference type="GO" id="GO:0009295">
    <property type="term" value="C:nucleoid"/>
    <property type="evidence" value="ECO:0007669"/>
    <property type="project" value="TreeGrafter"/>
</dbReference>
<dbReference type="CDD" id="cd04496">
    <property type="entry name" value="SSB_OBF"/>
    <property type="match status" value="1"/>
</dbReference>
<dbReference type="RefSeq" id="WP_134566970.1">
    <property type="nucleotide sequence ID" value="NZ_SOFP01000046.1"/>
</dbReference>
<keyword evidence="5" id="KW-1185">Reference proteome</keyword>
<dbReference type="Proteomes" id="UP000298412">
    <property type="component" value="Unassembled WGS sequence"/>
</dbReference>
<feature type="compositionally biased region" description="Low complexity" evidence="3">
    <location>
        <begin position="165"/>
        <end position="176"/>
    </location>
</feature>
<evidence type="ECO:0000313" key="5">
    <source>
        <dbReference type="Proteomes" id="UP000298412"/>
    </source>
</evidence>
<sequence>MSDIITVTGIVATTPRHLVTSTGLAITSFRLAAGQRRFDRAKQSWVDAETNWYTVSTFRQLAHNVVRSVRRGEHVVVAGRLRIRDWHNSDKNGTAIEIEADSVGHDLAWCSTICQRVAPVPGRMPEEPVDGAELVQGAELSDVSEPPVGALSGADLVDPDRDDSGGSAAPDSASGGFLPREDAGLVTLDS</sequence>
<dbReference type="OrthoDB" id="4427276at2"/>